<evidence type="ECO:0000313" key="3">
    <source>
        <dbReference type="EMBL" id="AAG45128.1"/>
    </source>
</evidence>
<organism evidence="3">
    <name type="scientific">Dictyostelium discoideum</name>
    <name type="common">Social amoeba</name>
    <dbReference type="NCBI Taxonomy" id="44689"/>
    <lineage>
        <taxon>Eukaryota</taxon>
        <taxon>Amoebozoa</taxon>
        <taxon>Evosea</taxon>
        <taxon>Eumycetozoa</taxon>
        <taxon>Dictyostelia</taxon>
        <taxon>Dictyosteliales</taxon>
        <taxon>Dictyosteliaceae</taxon>
        <taxon>Dictyostelium</taxon>
    </lineage>
</organism>
<evidence type="ECO:0000256" key="1">
    <source>
        <dbReference type="SAM" id="MobiDB-lite"/>
    </source>
</evidence>
<feature type="compositionally biased region" description="Low complexity" evidence="1">
    <location>
        <begin position="170"/>
        <end position="200"/>
    </location>
</feature>
<reference evidence="3" key="1">
    <citation type="journal article" date="2001" name="Nucleic Acids Res.">
        <title>The Dictyostelium discoideum family of Rho-related proteins.</title>
        <authorList>
            <person name="Rivero F."/>
            <person name="Dislich H."/>
            <person name="Gloeckner G."/>
            <person name="Noegel A.A."/>
        </authorList>
    </citation>
    <scope>NUCLEOTIDE SEQUENCE</scope>
    <source>
        <strain evidence="3">AX4</strain>
    </source>
</reference>
<dbReference type="PROSITE" id="PS50086">
    <property type="entry name" value="TBC_RABGAP"/>
    <property type="match status" value="1"/>
</dbReference>
<dbReference type="Gene3D" id="1.10.8.270">
    <property type="entry name" value="putative rabgap domain of human tbc1 domain family member 14 like domains"/>
    <property type="match status" value="1"/>
</dbReference>
<accession>Q9GPS2</accession>
<dbReference type="InterPro" id="IPR035969">
    <property type="entry name" value="Rab-GAP_TBC_sf"/>
</dbReference>
<feature type="region of interest" description="Disordered" evidence="1">
    <location>
        <begin position="168"/>
        <end position="206"/>
    </location>
</feature>
<dbReference type="InterPro" id="IPR000195">
    <property type="entry name" value="Rab-GAP-TBC_dom"/>
</dbReference>
<dbReference type="FunFam" id="1.10.8.270:FF:000103">
    <property type="entry name" value="RabGAP"/>
    <property type="match status" value="1"/>
</dbReference>
<feature type="region of interest" description="Disordered" evidence="1">
    <location>
        <begin position="69"/>
        <end position="105"/>
    </location>
</feature>
<dbReference type="PANTHER" id="PTHR47219">
    <property type="entry name" value="RAB GTPASE-ACTIVATING PROTEIN 1-LIKE"/>
    <property type="match status" value="1"/>
</dbReference>
<sequence>MDTKIDYQPTIQEDKVVDIKYNISSSDDGNVINMSGGGGGGDVGNSCCISEDNHQKGIIRNSSSGTITNILGTDDNNNNNNNNNSNNKNSNNNDTTNSTITNSTSTNLPIKTYIESPKSISSDSSSVSSSLYEPIVKEINEFINPPSITSSQTIINNQEEKDIENKTIVNNNNNNNSLNDSISSSSSSNSSSNSNNEESNTITKISPTIRAVTRSSPFYNSKAPDIRSEVNGFPLKLNHMKTKEYIWLQLIQNYTHDNIINNEILKSIRIGLPKRIRGYIWRFFSGAIELERKNIGVYQHFLGKHSEEYEYKISKDISRTFPNNPYFNNEQGQNSLFRILKAYSIMDPEIGYTQGMSFIAAVLLSEMDETESFWTFTSIMKNYKLSTLFCHDLSLLRQYLYVIDRLIETLLPKLFSHFVKIGVTPVLFASEWISTLFTYNFDLPISKRLLDVFFIEGRFYLHRMSLAILKIYEKQLIEFEFEDAVEFLKKLGTQIDPDLLLKTSDSLPLTM</sequence>
<dbReference type="Pfam" id="PF00566">
    <property type="entry name" value="RabGAP-TBC"/>
    <property type="match status" value="1"/>
</dbReference>
<proteinExistence type="predicted"/>
<dbReference type="VEuPathDB" id="AmoebaDB:DDB_G0276961"/>
<dbReference type="SUPFAM" id="SSF47923">
    <property type="entry name" value="Ypt/Rab-GAP domain of gyp1p"/>
    <property type="match status" value="2"/>
</dbReference>
<dbReference type="InterPro" id="IPR050302">
    <property type="entry name" value="Rab_GAP_TBC_domain"/>
</dbReference>
<dbReference type="EMBL" id="AF310892">
    <property type="protein sequence ID" value="AAG45128.1"/>
    <property type="molecule type" value="Genomic_DNA"/>
</dbReference>
<dbReference type="Gene3D" id="1.10.472.80">
    <property type="entry name" value="Ypt/Rab-GAP domain of gyp1p, domain 3"/>
    <property type="match status" value="1"/>
</dbReference>
<dbReference type="AlphaFoldDB" id="Q9GPS2"/>
<evidence type="ECO:0000259" key="2">
    <source>
        <dbReference type="PROSITE" id="PS50086"/>
    </source>
</evidence>
<dbReference type="SMART" id="SM00164">
    <property type="entry name" value="TBC"/>
    <property type="match status" value="1"/>
</dbReference>
<feature type="domain" description="Rab-GAP TBC" evidence="2">
    <location>
        <begin position="271"/>
        <end position="457"/>
    </location>
</feature>
<dbReference type="PANTHER" id="PTHR47219:SF9">
    <property type="entry name" value="GTPASE ACTIVATING PROTEIN AND CENTROSOME-ASSOCIATED, ISOFORM B"/>
    <property type="match status" value="1"/>
</dbReference>
<protein>
    <recommendedName>
        <fullName evidence="2">Rab-GAP TBC domain-containing protein</fullName>
    </recommendedName>
</protein>
<name>Q9GPS2_DICDI</name>